<dbReference type="OrthoDB" id="2019572at2759"/>
<gene>
    <name evidence="6" type="ORF">CAUJ_LOCUS11077</name>
</gene>
<keyword evidence="7" id="KW-1185">Reference proteome</keyword>
<dbReference type="GO" id="GO:0016020">
    <property type="term" value="C:membrane"/>
    <property type="evidence" value="ECO:0007669"/>
    <property type="project" value="UniProtKB-SubCell"/>
</dbReference>
<keyword evidence="5" id="KW-0325">Glycoprotein</keyword>
<evidence type="ECO:0000256" key="4">
    <source>
        <dbReference type="ARBA" id="ARBA00023136"/>
    </source>
</evidence>
<keyword evidence="3" id="KW-0808">Transferase</keyword>
<keyword evidence="2" id="KW-0328">Glycosyltransferase</keyword>
<dbReference type="PANTHER" id="PTHR46671">
    <property type="entry name" value="PROTEIN CBG11221"/>
    <property type="match status" value="1"/>
</dbReference>
<dbReference type="EMBL" id="CAJGYM010000051">
    <property type="protein sequence ID" value="CAD6195158.1"/>
    <property type="molecule type" value="Genomic_DNA"/>
</dbReference>
<comment type="subcellular location">
    <subcellularLocation>
        <location evidence="1">Membrane</location>
        <topology evidence="1">Single-pass type II membrane protein</topology>
    </subcellularLocation>
</comment>
<evidence type="ECO:0000256" key="3">
    <source>
        <dbReference type="ARBA" id="ARBA00022679"/>
    </source>
</evidence>
<evidence type="ECO:0000256" key="1">
    <source>
        <dbReference type="ARBA" id="ARBA00004606"/>
    </source>
</evidence>
<proteinExistence type="predicted"/>
<dbReference type="AlphaFoldDB" id="A0A8S1HL65"/>
<evidence type="ECO:0000256" key="5">
    <source>
        <dbReference type="ARBA" id="ARBA00023180"/>
    </source>
</evidence>
<keyword evidence="4" id="KW-0472">Membrane</keyword>
<evidence type="ECO:0000313" key="6">
    <source>
        <dbReference type="EMBL" id="CAD6195158.1"/>
    </source>
</evidence>
<sequence length="248" mass="28601">MSLYTVYVSKYHPEADWSPKGLKLFKNESKVSQLIFEKHFTIRKFYDEVILSRSFVDAVFENIDFTIFLKQMAETGLYGVDEMFWPTIFMNQLGLPGQLENPKCHGNVDGITRHSIFKVGRKITSGPFWECKSKWLRHSICVLGVEYLPEIDRATELHMNKPLGEFDFGTVICTAEMLHNRTKGLRKSTFNETYYRNLPEVVELNSKRDGRITRCLGNQLEDFLSAGLSHFSIASLLLISLVPNFDLI</sequence>
<dbReference type="PANTHER" id="PTHR46671:SF2">
    <property type="entry name" value="GLYCOSYLATION RELATED"/>
    <property type="match status" value="1"/>
</dbReference>
<protein>
    <submittedName>
        <fullName evidence="6">Uncharacterized protein</fullName>
    </submittedName>
</protein>
<comment type="caution">
    <text evidence="6">The sequence shown here is derived from an EMBL/GenBank/DDBJ whole genome shotgun (WGS) entry which is preliminary data.</text>
</comment>
<accession>A0A8S1HL65</accession>
<organism evidence="6 7">
    <name type="scientific">Caenorhabditis auriculariae</name>
    <dbReference type="NCBI Taxonomy" id="2777116"/>
    <lineage>
        <taxon>Eukaryota</taxon>
        <taxon>Metazoa</taxon>
        <taxon>Ecdysozoa</taxon>
        <taxon>Nematoda</taxon>
        <taxon>Chromadorea</taxon>
        <taxon>Rhabditida</taxon>
        <taxon>Rhabditina</taxon>
        <taxon>Rhabditomorpha</taxon>
        <taxon>Rhabditoidea</taxon>
        <taxon>Rhabditidae</taxon>
        <taxon>Peloderinae</taxon>
        <taxon>Caenorhabditis</taxon>
    </lineage>
</organism>
<name>A0A8S1HL65_9PELO</name>
<dbReference type="GO" id="GO:0016757">
    <property type="term" value="F:glycosyltransferase activity"/>
    <property type="evidence" value="ECO:0007669"/>
    <property type="project" value="UniProtKB-KW"/>
</dbReference>
<evidence type="ECO:0000256" key="2">
    <source>
        <dbReference type="ARBA" id="ARBA00022676"/>
    </source>
</evidence>
<reference evidence="6" key="1">
    <citation type="submission" date="2020-10" db="EMBL/GenBank/DDBJ databases">
        <authorList>
            <person name="Kikuchi T."/>
        </authorList>
    </citation>
    <scope>NUCLEOTIDE SEQUENCE</scope>
    <source>
        <strain evidence="6">NKZ352</strain>
    </source>
</reference>
<dbReference type="Pfam" id="PF02485">
    <property type="entry name" value="Branch"/>
    <property type="match status" value="1"/>
</dbReference>
<dbReference type="InterPro" id="IPR003406">
    <property type="entry name" value="Glyco_trans_14"/>
</dbReference>
<dbReference type="Proteomes" id="UP000835052">
    <property type="component" value="Unassembled WGS sequence"/>
</dbReference>
<evidence type="ECO:0000313" key="7">
    <source>
        <dbReference type="Proteomes" id="UP000835052"/>
    </source>
</evidence>